<dbReference type="Pfam" id="PF00171">
    <property type="entry name" value="Aldedh"/>
    <property type="match status" value="1"/>
</dbReference>
<reference evidence="7 8" key="1">
    <citation type="journal article" date="2019" name="Nat. Microbiol.">
        <title>Mediterranean grassland soil C-N compound turnover is dependent on rainfall and depth, and is mediated by genomically divergent microorganisms.</title>
        <authorList>
            <person name="Diamond S."/>
            <person name="Andeer P.F."/>
            <person name="Li Z."/>
            <person name="Crits-Christoph A."/>
            <person name="Burstein D."/>
            <person name="Anantharaman K."/>
            <person name="Lane K.R."/>
            <person name="Thomas B.C."/>
            <person name="Pan C."/>
            <person name="Northen T.R."/>
            <person name="Banfield J.F."/>
        </authorList>
    </citation>
    <scope>NUCLEOTIDE SEQUENCE [LARGE SCALE GENOMIC DNA]</scope>
    <source>
        <strain evidence="7">WS_6</strain>
    </source>
</reference>
<dbReference type="InterPro" id="IPR016163">
    <property type="entry name" value="Ald_DH_C"/>
</dbReference>
<sequence length="515" mass="55282">MSAPTATPAARSQGRPHPPESAAREYLNLIGGKWLPSRSGKSFENRNPARTSDLIGTFPDSGPEDVDSAVQAASRAFAPWRLTPAPRRAELIYRVAEILRDRKEELARLMTREMGKVLAETRGDVQEAIDMAYYIAAEGRRLSGVTVPSELPNKFAMSVRQPLGVCGLITPWNFPMAIPSWKIFPALVCGNTVVLKPASDTPGSAHRLVEALVEAGVPDGVVNIVHGGGSAVGIPLVMHPDVKMISFTGSSDVGKTIAERSAKTLKRVSLELGGKNAQIVMEDADLDLAIEGALWGAFGTTGQRCTATSRLIVMKEIHDEVLRRLKERASKLKLGDGLEPGSEVGPLINRAQRDRVHSYVEIGKGEGATLVLGGAPADQGALAEGAFYQPTIFDGVKPTMRIAQEEIFGPVLSVITVSSLEEAIQVLNGTPFGLSSSIYTRDVNRAMRAVRDIEAGITYVNGPTIGAEVQLPFGGVKETGNGHREGGPTVIDAFTEWKSVYIDYSGRLQKAQIDR</sequence>
<evidence type="ECO:0000313" key="8">
    <source>
        <dbReference type="Proteomes" id="UP000316852"/>
    </source>
</evidence>
<protein>
    <submittedName>
        <fullName evidence="7">Aldehyde dehydrogenase family protein</fullName>
    </submittedName>
</protein>
<dbReference type="EMBL" id="VBOW01000012">
    <property type="protein sequence ID" value="TMQ60743.1"/>
    <property type="molecule type" value="Genomic_DNA"/>
</dbReference>
<comment type="caution">
    <text evidence="7">The sequence shown here is derived from an EMBL/GenBank/DDBJ whole genome shotgun (WGS) entry which is preliminary data.</text>
</comment>
<dbReference type="AlphaFoldDB" id="A0A538TAS3"/>
<feature type="active site" evidence="3">
    <location>
        <position position="271"/>
    </location>
</feature>
<evidence type="ECO:0000256" key="5">
    <source>
        <dbReference type="SAM" id="MobiDB-lite"/>
    </source>
</evidence>
<dbReference type="PANTHER" id="PTHR11699">
    <property type="entry name" value="ALDEHYDE DEHYDROGENASE-RELATED"/>
    <property type="match status" value="1"/>
</dbReference>
<keyword evidence="2 4" id="KW-0560">Oxidoreductase</keyword>
<dbReference type="FunFam" id="3.40.309.10:FF:000009">
    <property type="entry name" value="Aldehyde dehydrogenase A"/>
    <property type="match status" value="1"/>
</dbReference>
<feature type="region of interest" description="Disordered" evidence="5">
    <location>
        <begin position="1"/>
        <end position="22"/>
    </location>
</feature>
<evidence type="ECO:0000256" key="2">
    <source>
        <dbReference type="ARBA" id="ARBA00023002"/>
    </source>
</evidence>
<comment type="similarity">
    <text evidence="1 4">Belongs to the aldehyde dehydrogenase family.</text>
</comment>
<feature type="region of interest" description="Disordered" evidence="5">
    <location>
        <begin position="35"/>
        <end position="66"/>
    </location>
</feature>
<dbReference type="Gene3D" id="3.40.605.10">
    <property type="entry name" value="Aldehyde Dehydrogenase, Chain A, domain 1"/>
    <property type="match status" value="1"/>
</dbReference>
<evidence type="ECO:0000256" key="4">
    <source>
        <dbReference type="RuleBase" id="RU003345"/>
    </source>
</evidence>
<dbReference type="CDD" id="cd07131">
    <property type="entry name" value="ALDH_AldH-CAJ73105"/>
    <property type="match status" value="1"/>
</dbReference>
<dbReference type="PROSITE" id="PS00687">
    <property type="entry name" value="ALDEHYDE_DEHYDR_GLU"/>
    <property type="match status" value="1"/>
</dbReference>
<accession>A0A538TAS3</accession>
<evidence type="ECO:0000256" key="3">
    <source>
        <dbReference type="PROSITE-ProRule" id="PRU10007"/>
    </source>
</evidence>
<dbReference type="InterPro" id="IPR016162">
    <property type="entry name" value="Ald_DH_N"/>
</dbReference>
<dbReference type="FunFam" id="3.40.605.10:FF:000007">
    <property type="entry name" value="NAD/NADP-dependent betaine aldehyde dehydrogenase"/>
    <property type="match status" value="1"/>
</dbReference>
<evidence type="ECO:0000256" key="1">
    <source>
        <dbReference type="ARBA" id="ARBA00009986"/>
    </source>
</evidence>
<dbReference type="GO" id="GO:0016620">
    <property type="term" value="F:oxidoreductase activity, acting on the aldehyde or oxo group of donors, NAD or NADP as acceptor"/>
    <property type="evidence" value="ECO:0007669"/>
    <property type="project" value="InterPro"/>
</dbReference>
<dbReference type="InterPro" id="IPR016160">
    <property type="entry name" value="Ald_DH_CS_CYS"/>
</dbReference>
<dbReference type="InterPro" id="IPR016161">
    <property type="entry name" value="Ald_DH/histidinol_DH"/>
</dbReference>
<dbReference type="InterPro" id="IPR029510">
    <property type="entry name" value="Ald_DH_CS_GLU"/>
</dbReference>
<dbReference type="Gene3D" id="3.40.309.10">
    <property type="entry name" value="Aldehyde Dehydrogenase, Chain A, domain 2"/>
    <property type="match status" value="1"/>
</dbReference>
<organism evidence="7 8">
    <name type="scientific">Eiseniibacteriota bacterium</name>
    <dbReference type="NCBI Taxonomy" id="2212470"/>
    <lineage>
        <taxon>Bacteria</taxon>
        <taxon>Candidatus Eiseniibacteriota</taxon>
    </lineage>
</organism>
<proteinExistence type="inferred from homology"/>
<name>A0A538TAS3_UNCEI</name>
<dbReference type="Proteomes" id="UP000316852">
    <property type="component" value="Unassembled WGS sequence"/>
</dbReference>
<dbReference type="PROSITE" id="PS00070">
    <property type="entry name" value="ALDEHYDE_DEHYDR_CYS"/>
    <property type="match status" value="1"/>
</dbReference>
<evidence type="ECO:0000259" key="6">
    <source>
        <dbReference type="Pfam" id="PF00171"/>
    </source>
</evidence>
<evidence type="ECO:0000313" key="7">
    <source>
        <dbReference type="EMBL" id="TMQ60743.1"/>
    </source>
</evidence>
<dbReference type="SUPFAM" id="SSF53720">
    <property type="entry name" value="ALDH-like"/>
    <property type="match status" value="1"/>
</dbReference>
<gene>
    <name evidence="7" type="ORF">E6K76_00745</name>
</gene>
<feature type="domain" description="Aldehyde dehydrogenase" evidence="6">
    <location>
        <begin position="34"/>
        <end position="500"/>
    </location>
</feature>
<dbReference type="InterPro" id="IPR015590">
    <property type="entry name" value="Aldehyde_DH_dom"/>
</dbReference>